<sequence>MADDRTERAASSGKPADRLDGSRDAAREDRDRRVASDFRQMSQAERLDDKRLNPAAKQVAAMDAAIDKKYGQATPEAARMKVAAREAVAQTMERGGEIRTPRVREVEQRRDETRDQHRTAADKTSKDLER</sequence>
<keyword evidence="3" id="KW-1185">Reference proteome</keyword>
<feature type="compositionally biased region" description="Basic and acidic residues" evidence="1">
    <location>
        <begin position="15"/>
        <end position="36"/>
    </location>
</feature>
<feature type="region of interest" description="Disordered" evidence="1">
    <location>
        <begin position="91"/>
        <end position="130"/>
    </location>
</feature>
<dbReference type="AlphaFoldDB" id="A0A7X9WZ05"/>
<proteinExistence type="predicted"/>
<feature type="region of interest" description="Disordered" evidence="1">
    <location>
        <begin position="1"/>
        <end position="53"/>
    </location>
</feature>
<comment type="caution">
    <text evidence="2">The sequence shown here is derived from an EMBL/GenBank/DDBJ whole genome shotgun (WGS) entry which is preliminary data.</text>
</comment>
<gene>
    <name evidence="2" type="ORF">HHL08_20665</name>
</gene>
<reference evidence="2 3" key="1">
    <citation type="submission" date="2020-04" db="EMBL/GenBank/DDBJ databases">
        <title>Sphingobium sp. AR-3-1 isolated from Arctic soil.</title>
        <authorList>
            <person name="Dahal R.H."/>
            <person name="Chaudhary D.K."/>
        </authorList>
    </citation>
    <scope>NUCLEOTIDE SEQUENCE [LARGE SCALE GENOMIC DNA]</scope>
    <source>
        <strain evidence="2 3">AR-3-1</strain>
    </source>
</reference>
<dbReference type="Proteomes" id="UP000519023">
    <property type="component" value="Unassembled WGS sequence"/>
</dbReference>
<name>A0A7X9WZ05_9SPHN</name>
<dbReference type="EMBL" id="JABBFV010000021">
    <property type="protein sequence ID" value="NML12516.1"/>
    <property type="molecule type" value="Genomic_DNA"/>
</dbReference>
<evidence type="ECO:0000256" key="1">
    <source>
        <dbReference type="SAM" id="MobiDB-lite"/>
    </source>
</evidence>
<dbReference type="RefSeq" id="WP_148648495.1">
    <property type="nucleotide sequence ID" value="NZ_JABBFV010000021.1"/>
</dbReference>
<organism evidence="2 3">
    <name type="scientific">Sphingobium psychrophilum</name>
    <dbReference type="NCBI Taxonomy" id="2728834"/>
    <lineage>
        <taxon>Bacteria</taxon>
        <taxon>Pseudomonadati</taxon>
        <taxon>Pseudomonadota</taxon>
        <taxon>Alphaproteobacteria</taxon>
        <taxon>Sphingomonadales</taxon>
        <taxon>Sphingomonadaceae</taxon>
        <taxon>Sphingobium</taxon>
    </lineage>
</organism>
<feature type="compositionally biased region" description="Basic and acidic residues" evidence="1">
    <location>
        <begin position="94"/>
        <end position="130"/>
    </location>
</feature>
<evidence type="ECO:0000313" key="2">
    <source>
        <dbReference type="EMBL" id="NML12516.1"/>
    </source>
</evidence>
<accession>A0A7X9WZ05</accession>
<protein>
    <submittedName>
        <fullName evidence="2">Uncharacterized protein</fullName>
    </submittedName>
</protein>
<evidence type="ECO:0000313" key="3">
    <source>
        <dbReference type="Proteomes" id="UP000519023"/>
    </source>
</evidence>